<sequence length="592" mass="65774">MSANKSQEPSPSRFIYTSSDSSSNVVLDRIAVAAHSYGISEDDNDGILVRSCEPQPVTGLVIFSRIQWRPGRRSLSPQGPRIVELPDSDSGEQDDEHTKLLRNHKAGSVSPLSLPHQLQLQQRIPIQTSDTNYPSQLKNYDISATTAVIEDINNADHHPQSLAPSPSFPPPCPSSDHSPSPSCCPASPTSSSTMSFCACSTSPIPEPGQSDLILEIQHICLSATQKFIRRYVLDQHKHRRRREREWGLQKETEKMIQRQKEWEMFTAKEWKKERSTASHKVKVKKTSPTKPVLHGHAISPACASPTLNARKAMVYSDTDNESGSDSDNRPYPKRKIHTPTRKLASRKPSSPFSYAWMASKMSSAPSLGNFQGYTKREEDKIFEPCAKGTARGRWYQAHHNNYNDIDDMDLDIDADDETDLDMIMTDPPSSSPSFSACSSATISGDEDLRCMLGRHGLPRGPMHSSARSEGPQKGGNSGESLEKNIDRVCSILWQRSLQHRHGQIDKEQKRGVLQDMSLVLNLGSVLTENPSNQEETPAEEPQLNKIADAGVLFCEILEDWDAVGKIEEREVVRWNADSLGGREGEQDSGLSV</sequence>
<keyword evidence="3" id="KW-1185">Reference proteome</keyword>
<dbReference type="AlphaFoldDB" id="A0AAN7AC02"/>
<organism evidence="2 3">
    <name type="scientific">Triangularia setosa</name>
    <dbReference type="NCBI Taxonomy" id="2587417"/>
    <lineage>
        <taxon>Eukaryota</taxon>
        <taxon>Fungi</taxon>
        <taxon>Dikarya</taxon>
        <taxon>Ascomycota</taxon>
        <taxon>Pezizomycotina</taxon>
        <taxon>Sordariomycetes</taxon>
        <taxon>Sordariomycetidae</taxon>
        <taxon>Sordariales</taxon>
        <taxon>Podosporaceae</taxon>
        <taxon>Triangularia</taxon>
    </lineage>
</organism>
<evidence type="ECO:0000313" key="2">
    <source>
        <dbReference type="EMBL" id="KAK4181643.1"/>
    </source>
</evidence>
<proteinExistence type="predicted"/>
<evidence type="ECO:0000313" key="3">
    <source>
        <dbReference type="Proteomes" id="UP001302321"/>
    </source>
</evidence>
<dbReference type="Proteomes" id="UP001302321">
    <property type="component" value="Unassembled WGS sequence"/>
</dbReference>
<feature type="compositionally biased region" description="Acidic residues" evidence="1">
    <location>
        <begin position="86"/>
        <end position="95"/>
    </location>
</feature>
<gene>
    <name evidence="2" type="ORF">QBC36DRAFT_285544</name>
</gene>
<comment type="caution">
    <text evidence="2">The sequence shown here is derived from an EMBL/GenBank/DDBJ whole genome shotgun (WGS) entry which is preliminary data.</text>
</comment>
<feature type="region of interest" description="Disordered" evidence="1">
    <location>
        <begin position="276"/>
        <end position="300"/>
    </location>
</feature>
<name>A0AAN7AC02_9PEZI</name>
<feature type="region of interest" description="Disordered" evidence="1">
    <location>
        <begin position="1"/>
        <end position="22"/>
    </location>
</feature>
<reference evidence="2" key="1">
    <citation type="journal article" date="2023" name="Mol. Phylogenet. Evol.">
        <title>Genome-scale phylogeny and comparative genomics of the fungal order Sordariales.</title>
        <authorList>
            <person name="Hensen N."/>
            <person name="Bonometti L."/>
            <person name="Westerberg I."/>
            <person name="Brannstrom I.O."/>
            <person name="Guillou S."/>
            <person name="Cros-Aarteil S."/>
            <person name="Calhoun S."/>
            <person name="Haridas S."/>
            <person name="Kuo A."/>
            <person name="Mondo S."/>
            <person name="Pangilinan J."/>
            <person name="Riley R."/>
            <person name="LaButti K."/>
            <person name="Andreopoulos B."/>
            <person name="Lipzen A."/>
            <person name="Chen C."/>
            <person name="Yan M."/>
            <person name="Daum C."/>
            <person name="Ng V."/>
            <person name="Clum A."/>
            <person name="Steindorff A."/>
            <person name="Ohm R.A."/>
            <person name="Martin F."/>
            <person name="Silar P."/>
            <person name="Natvig D.O."/>
            <person name="Lalanne C."/>
            <person name="Gautier V."/>
            <person name="Ament-Velasquez S.L."/>
            <person name="Kruys A."/>
            <person name="Hutchinson M.I."/>
            <person name="Powell A.J."/>
            <person name="Barry K."/>
            <person name="Miller A.N."/>
            <person name="Grigoriev I.V."/>
            <person name="Debuchy R."/>
            <person name="Gladieux P."/>
            <person name="Hiltunen Thoren M."/>
            <person name="Johannesson H."/>
        </authorList>
    </citation>
    <scope>NUCLEOTIDE SEQUENCE</scope>
    <source>
        <strain evidence="2">CBS 892.96</strain>
    </source>
</reference>
<evidence type="ECO:0000256" key="1">
    <source>
        <dbReference type="SAM" id="MobiDB-lite"/>
    </source>
</evidence>
<feature type="compositionally biased region" description="Low complexity" evidence="1">
    <location>
        <begin position="174"/>
        <end position="186"/>
    </location>
</feature>
<feature type="region of interest" description="Disordered" evidence="1">
    <location>
        <begin position="72"/>
        <end position="98"/>
    </location>
</feature>
<accession>A0AAN7AC02</accession>
<feature type="region of interest" description="Disordered" evidence="1">
    <location>
        <begin position="315"/>
        <end position="348"/>
    </location>
</feature>
<feature type="region of interest" description="Disordered" evidence="1">
    <location>
        <begin position="453"/>
        <end position="481"/>
    </location>
</feature>
<protein>
    <submittedName>
        <fullName evidence="2">Uncharacterized protein</fullName>
    </submittedName>
</protein>
<feature type="compositionally biased region" description="Basic residues" evidence="1">
    <location>
        <begin position="331"/>
        <end position="345"/>
    </location>
</feature>
<dbReference type="EMBL" id="MU866085">
    <property type="protein sequence ID" value="KAK4181643.1"/>
    <property type="molecule type" value="Genomic_DNA"/>
</dbReference>
<feature type="region of interest" description="Disordered" evidence="1">
    <location>
        <begin position="156"/>
        <end position="186"/>
    </location>
</feature>
<feature type="compositionally biased region" description="Basic residues" evidence="1">
    <location>
        <begin position="277"/>
        <end position="287"/>
    </location>
</feature>
<reference evidence="2" key="2">
    <citation type="submission" date="2023-05" db="EMBL/GenBank/DDBJ databases">
        <authorList>
            <consortium name="Lawrence Berkeley National Laboratory"/>
            <person name="Steindorff A."/>
            <person name="Hensen N."/>
            <person name="Bonometti L."/>
            <person name="Westerberg I."/>
            <person name="Brannstrom I.O."/>
            <person name="Guillou S."/>
            <person name="Cros-Aarteil S."/>
            <person name="Calhoun S."/>
            <person name="Haridas S."/>
            <person name="Kuo A."/>
            <person name="Mondo S."/>
            <person name="Pangilinan J."/>
            <person name="Riley R."/>
            <person name="Labutti K."/>
            <person name="Andreopoulos B."/>
            <person name="Lipzen A."/>
            <person name="Chen C."/>
            <person name="Yanf M."/>
            <person name="Daum C."/>
            <person name="Ng V."/>
            <person name="Clum A."/>
            <person name="Ohm R."/>
            <person name="Martin F."/>
            <person name="Silar P."/>
            <person name="Natvig D."/>
            <person name="Lalanne C."/>
            <person name="Gautier V."/>
            <person name="Ament-Velasquez S.L."/>
            <person name="Kruys A."/>
            <person name="Hutchinson M.I."/>
            <person name="Powell A.J."/>
            <person name="Barry K."/>
            <person name="Miller A.N."/>
            <person name="Grigoriev I.V."/>
            <person name="Debuchy R."/>
            <person name="Gladieux P."/>
            <person name="Thoren M.H."/>
            <person name="Johannesson H."/>
        </authorList>
    </citation>
    <scope>NUCLEOTIDE SEQUENCE</scope>
    <source>
        <strain evidence="2">CBS 892.96</strain>
    </source>
</reference>